<dbReference type="GO" id="GO:0030026">
    <property type="term" value="P:intracellular manganese ion homeostasis"/>
    <property type="evidence" value="ECO:0007669"/>
    <property type="project" value="TreeGrafter"/>
</dbReference>
<gene>
    <name evidence="7" type="primary">SMF1_1</name>
    <name evidence="7" type="ORF">LCER1_G007106</name>
</gene>
<evidence type="ECO:0000256" key="5">
    <source>
        <dbReference type="SAM" id="MobiDB-lite"/>
    </source>
</evidence>
<evidence type="ECO:0000256" key="1">
    <source>
        <dbReference type="ARBA" id="ARBA00004141"/>
    </source>
</evidence>
<feature type="transmembrane region" description="Helical" evidence="6">
    <location>
        <begin position="340"/>
        <end position="365"/>
    </location>
</feature>
<dbReference type="AlphaFoldDB" id="A0A7D8YXV9"/>
<evidence type="ECO:0000256" key="2">
    <source>
        <dbReference type="ARBA" id="ARBA00022692"/>
    </source>
</evidence>
<keyword evidence="2 6" id="KW-0812">Transmembrane</keyword>
<dbReference type="Proteomes" id="UP000481288">
    <property type="component" value="Unassembled WGS sequence"/>
</dbReference>
<evidence type="ECO:0000313" key="7">
    <source>
        <dbReference type="EMBL" id="TVY48812.1"/>
    </source>
</evidence>
<dbReference type="EMBL" id="QGMG01001367">
    <property type="protein sequence ID" value="TVY48812.1"/>
    <property type="molecule type" value="Genomic_DNA"/>
</dbReference>
<feature type="transmembrane region" description="Helical" evidence="6">
    <location>
        <begin position="70"/>
        <end position="93"/>
    </location>
</feature>
<dbReference type="GO" id="GO:0005384">
    <property type="term" value="F:manganese ion transmembrane transporter activity"/>
    <property type="evidence" value="ECO:0007669"/>
    <property type="project" value="TreeGrafter"/>
</dbReference>
<feature type="transmembrane region" description="Helical" evidence="6">
    <location>
        <begin position="190"/>
        <end position="208"/>
    </location>
</feature>
<dbReference type="PANTHER" id="PTHR11706">
    <property type="entry name" value="SOLUTE CARRIER PROTEIN FAMILY 11 MEMBER"/>
    <property type="match status" value="1"/>
</dbReference>
<comment type="subcellular location">
    <subcellularLocation>
        <location evidence="1">Membrane</location>
        <topology evidence="1">Multi-pass membrane protein</topology>
    </subcellularLocation>
</comment>
<dbReference type="Pfam" id="PF01566">
    <property type="entry name" value="Nramp"/>
    <property type="match status" value="1"/>
</dbReference>
<dbReference type="NCBIfam" id="TIGR01197">
    <property type="entry name" value="nramp"/>
    <property type="match status" value="1"/>
</dbReference>
<feature type="transmembrane region" description="Helical" evidence="6">
    <location>
        <begin position="113"/>
        <end position="132"/>
    </location>
</feature>
<feature type="transmembrane region" description="Helical" evidence="6">
    <location>
        <begin position="220"/>
        <end position="240"/>
    </location>
</feature>
<feature type="transmembrane region" description="Helical" evidence="6">
    <location>
        <begin position="385"/>
        <end position="410"/>
    </location>
</feature>
<reference evidence="7 8" key="1">
    <citation type="submission" date="2018-05" db="EMBL/GenBank/DDBJ databases">
        <title>Whole genome sequencing for identification of molecular markers to develop diagnostic detection tools for the regulated plant pathogen Lachnellula willkommii.</title>
        <authorList>
            <person name="Giroux E."/>
            <person name="Bilodeau G."/>
        </authorList>
    </citation>
    <scope>NUCLEOTIDE SEQUENCE [LARGE SCALE GENOMIC DNA]</scope>
    <source>
        <strain evidence="7 8">CBS 625.97</strain>
    </source>
</reference>
<feature type="transmembrane region" description="Helical" evidence="6">
    <location>
        <begin position="153"/>
        <end position="184"/>
    </location>
</feature>
<feature type="region of interest" description="Disordered" evidence="5">
    <location>
        <begin position="1"/>
        <end position="27"/>
    </location>
</feature>
<dbReference type="GO" id="GO:0034755">
    <property type="term" value="P:iron ion transmembrane transport"/>
    <property type="evidence" value="ECO:0007669"/>
    <property type="project" value="TreeGrafter"/>
</dbReference>
<dbReference type="GO" id="GO:0005886">
    <property type="term" value="C:plasma membrane"/>
    <property type="evidence" value="ECO:0007669"/>
    <property type="project" value="TreeGrafter"/>
</dbReference>
<keyword evidence="3 6" id="KW-1133">Transmembrane helix</keyword>
<dbReference type="PANTHER" id="PTHR11706:SF30">
    <property type="entry name" value="TRANSPORTER SMF1_ESP1"/>
    <property type="match status" value="1"/>
</dbReference>
<dbReference type="NCBIfam" id="NF037982">
    <property type="entry name" value="Nramp_1"/>
    <property type="match status" value="1"/>
</dbReference>
<evidence type="ECO:0000256" key="4">
    <source>
        <dbReference type="ARBA" id="ARBA00023136"/>
    </source>
</evidence>
<dbReference type="PRINTS" id="PR00447">
    <property type="entry name" value="NATRESASSCMP"/>
</dbReference>
<protein>
    <submittedName>
        <fullName evidence="7">Manganese transporter SMF1</fullName>
    </submittedName>
</protein>
<feature type="transmembrane region" description="Helical" evidence="6">
    <location>
        <begin position="455"/>
        <end position="478"/>
    </location>
</feature>
<feature type="transmembrane region" description="Helical" evidence="6">
    <location>
        <begin position="522"/>
        <end position="550"/>
    </location>
</feature>
<accession>A0A7D8YXV9</accession>
<dbReference type="GO" id="GO:0015086">
    <property type="term" value="F:cadmium ion transmembrane transporter activity"/>
    <property type="evidence" value="ECO:0007669"/>
    <property type="project" value="TreeGrafter"/>
</dbReference>
<keyword evidence="4 6" id="KW-0472">Membrane</keyword>
<name>A0A7D8YXV9_9HELO</name>
<organism evidence="7 8">
    <name type="scientific">Lachnellula cervina</name>
    <dbReference type="NCBI Taxonomy" id="1316786"/>
    <lineage>
        <taxon>Eukaryota</taxon>
        <taxon>Fungi</taxon>
        <taxon>Dikarya</taxon>
        <taxon>Ascomycota</taxon>
        <taxon>Pezizomycotina</taxon>
        <taxon>Leotiomycetes</taxon>
        <taxon>Helotiales</taxon>
        <taxon>Lachnaceae</taxon>
        <taxon>Lachnellula</taxon>
    </lineage>
</organism>
<evidence type="ECO:0000313" key="8">
    <source>
        <dbReference type="Proteomes" id="UP000481288"/>
    </source>
</evidence>
<feature type="transmembrane region" description="Helical" evidence="6">
    <location>
        <begin position="431"/>
        <end position="449"/>
    </location>
</feature>
<comment type="caution">
    <text evidence="7">The sequence shown here is derived from an EMBL/GenBank/DDBJ whole genome shotgun (WGS) entry which is preliminary data.</text>
</comment>
<sequence>MSFKYSQESPVNNEPPQVPPQSSTEKVHNKVFRQKATDVDVSIEARSLSARIPLASFASRFKNPFAKHKVLRLTTTFVKFAKFIGPGAIISVAYIDPDNYQTAISSGALHYKLLFMILVSNIIAIYLQAMSIKLGSVTGLNLAEMNRVYLPRWLNISSWVIAEASIVCTDISSVIGTAIAINILIPKISLVAGCGLAIADTLFTLLFYSPDGSLRGIRLFETFITGFVLGTFICFCIELSSIKNATAAQVFKGFLPSKGIFVSDGLFLSCAILGGTLMPHTLYLGSSLVQARLRAFDIAHSSYRQDTDPNTTPPNTLTTKPYRPSLSAIRSCMTYSIAELCITLFLVATFINSAILIIAVTSLSASTAPADADLYSMYDLFAQTISRAAGTMFALALLFSGVTAGIVATMAGQLVAEGAVDWRLRPIYRRLLTRSIAIVPGIIVAAACGRSGMAAALNGCNVVLSISLIFLVFPLIWYTSFDKYMMVETGVGESIVTVETLDSTDVERVEQRGQTVSLANSWLTLIVGWILWFLIAAMNVATLTFLGLGIGDD</sequence>
<evidence type="ECO:0000256" key="6">
    <source>
        <dbReference type="SAM" id="Phobius"/>
    </source>
</evidence>
<dbReference type="InterPro" id="IPR001046">
    <property type="entry name" value="NRAMP_fam"/>
</dbReference>
<proteinExistence type="predicted"/>
<evidence type="ECO:0000256" key="3">
    <source>
        <dbReference type="ARBA" id="ARBA00022989"/>
    </source>
</evidence>
<dbReference type="OrthoDB" id="409173at2759"/>
<keyword evidence="8" id="KW-1185">Reference proteome</keyword>